<evidence type="ECO:0000313" key="3">
    <source>
        <dbReference type="Proteomes" id="UP000041254"/>
    </source>
</evidence>
<organism evidence="2 3">
    <name type="scientific">Vitrella brassicaformis (strain CCMP3155)</name>
    <dbReference type="NCBI Taxonomy" id="1169540"/>
    <lineage>
        <taxon>Eukaryota</taxon>
        <taxon>Sar</taxon>
        <taxon>Alveolata</taxon>
        <taxon>Colpodellida</taxon>
        <taxon>Vitrellaceae</taxon>
        <taxon>Vitrella</taxon>
    </lineage>
</organism>
<gene>
    <name evidence="2" type="ORF">Vbra_3256</name>
</gene>
<evidence type="ECO:0000313" key="2">
    <source>
        <dbReference type="EMBL" id="CEM25064.1"/>
    </source>
</evidence>
<reference evidence="2 3" key="1">
    <citation type="submission" date="2014-11" db="EMBL/GenBank/DDBJ databases">
        <authorList>
            <person name="Zhu J."/>
            <person name="Qi W."/>
            <person name="Song R."/>
        </authorList>
    </citation>
    <scope>NUCLEOTIDE SEQUENCE [LARGE SCALE GENOMIC DNA]</scope>
</reference>
<feature type="region of interest" description="Disordered" evidence="1">
    <location>
        <begin position="125"/>
        <end position="148"/>
    </location>
</feature>
<evidence type="ECO:0000256" key="1">
    <source>
        <dbReference type="SAM" id="MobiDB-lite"/>
    </source>
</evidence>
<accession>A0A0G4G8E1</accession>
<dbReference type="Proteomes" id="UP000041254">
    <property type="component" value="Unassembled WGS sequence"/>
</dbReference>
<dbReference type="EMBL" id="CDMY01000592">
    <property type="protein sequence ID" value="CEM25064.1"/>
    <property type="molecule type" value="Genomic_DNA"/>
</dbReference>
<dbReference type="InParanoid" id="A0A0G4G8E1"/>
<sequence>MRWLGEIIAAFPPTQQYLHDNFPRTTATGSPPQTRAGGTLLATTAIITDRRQAAATDHSFPSLNIQEYGETSEIGLDVDDSLPVFGIEPPEQARRPLVKGHARAHTDHAHTHIAHTKGRPHTIAPASARQQTDPSQQKGPFATRSGKGAPAAAAAAAAASGAAVSPVIGPLMEFPGRKTSRRPSFGVAVMPDAIPPSMLKRHIGSGVDSHACHRAFHCQNYFLKIDARDGVERIRATIQGLQLG</sequence>
<name>A0A0G4G8E1_VITBC</name>
<feature type="compositionally biased region" description="Polar residues" evidence="1">
    <location>
        <begin position="128"/>
        <end position="138"/>
    </location>
</feature>
<dbReference type="AlphaFoldDB" id="A0A0G4G8E1"/>
<proteinExistence type="predicted"/>
<dbReference type="VEuPathDB" id="CryptoDB:Vbra_3256"/>
<protein>
    <submittedName>
        <fullName evidence="2">Uncharacterized protein</fullName>
    </submittedName>
</protein>
<keyword evidence="3" id="KW-1185">Reference proteome</keyword>